<dbReference type="InterPro" id="IPR056268">
    <property type="entry name" value="CUB_CDCP1_1st"/>
</dbReference>
<dbReference type="KEGG" id="gsh:117353869"/>
<evidence type="ECO:0000256" key="3">
    <source>
        <dbReference type="SAM" id="SignalP"/>
    </source>
</evidence>
<dbReference type="Pfam" id="PF23668">
    <property type="entry name" value="CUB_CDCP1_2"/>
    <property type="match status" value="2"/>
</dbReference>
<feature type="domain" description="CDCP1 second and fifth CUB" evidence="6">
    <location>
        <begin position="438"/>
        <end position="522"/>
    </location>
</feature>
<dbReference type="PANTHER" id="PTHR14477:SF1">
    <property type="entry name" value="CUB DOMAIN-CONTAINING PROTEIN 1"/>
    <property type="match status" value="1"/>
</dbReference>
<dbReference type="AlphaFoldDB" id="A0A6P8QFV0"/>
<dbReference type="InParanoid" id="A0A6P8QFV0"/>
<feature type="domain" description="CDCP1 second and fifth CUB" evidence="6">
    <location>
        <begin position="108"/>
        <end position="210"/>
    </location>
</feature>
<dbReference type="FunCoup" id="A0A6P8QFV0">
    <property type="interactions" value="340"/>
</dbReference>
<keyword evidence="2" id="KW-0472">Membrane</keyword>
<evidence type="ECO:0000259" key="6">
    <source>
        <dbReference type="Pfam" id="PF23668"/>
    </source>
</evidence>
<keyword evidence="8" id="KW-1185">Reference proteome</keyword>
<dbReference type="Pfam" id="PF23665">
    <property type="entry name" value="CDCP1_CUB_6"/>
    <property type="match status" value="2"/>
</dbReference>
<dbReference type="GeneID" id="117353869"/>
<feature type="chain" id="PRO_5027673787" evidence="3">
    <location>
        <begin position="28"/>
        <end position="837"/>
    </location>
</feature>
<organism evidence="8 9">
    <name type="scientific">Geotrypetes seraphini</name>
    <name type="common">Gaboon caecilian</name>
    <name type="synonym">Caecilia seraphini</name>
    <dbReference type="NCBI Taxonomy" id="260995"/>
    <lineage>
        <taxon>Eukaryota</taxon>
        <taxon>Metazoa</taxon>
        <taxon>Chordata</taxon>
        <taxon>Craniata</taxon>
        <taxon>Vertebrata</taxon>
        <taxon>Euteleostomi</taxon>
        <taxon>Amphibia</taxon>
        <taxon>Gymnophiona</taxon>
        <taxon>Geotrypetes</taxon>
    </lineage>
</organism>
<accession>A0A6P8QFV0</accession>
<dbReference type="PANTHER" id="PTHR14477">
    <property type="entry name" value="CUB DOMAIN-CONTAINING PROTEIN 1"/>
    <property type="match status" value="1"/>
</dbReference>
<feature type="domain" description="CDCP1 third and sixth CUB" evidence="4">
    <location>
        <begin position="538"/>
        <end position="652"/>
    </location>
</feature>
<dbReference type="RefSeq" id="XP_033786213.1">
    <property type="nucleotide sequence ID" value="XM_033930322.1"/>
</dbReference>
<protein>
    <submittedName>
        <fullName evidence="9">CUB domain-containing protein 1 isoform X1</fullName>
    </submittedName>
</protein>
<dbReference type="OrthoDB" id="8960034at2759"/>
<feature type="domain" description="CDCP1 third and sixth CUB" evidence="4">
    <location>
        <begin position="216"/>
        <end position="319"/>
    </location>
</feature>
<keyword evidence="3" id="KW-0732">Signal</keyword>
<feature type="domain" description="CDCP1 first CUB" evidence="5">
    <location>
        <begin position="29"/>
        <end position="99"/>
    </location>
</feature>
<dbReference type="InterPro" id="IPR056266">
    <property type="entry name" value="CDCP1_CUB_3rd_6th"/>
</dbReference>
<evidence type="ECO:0000259" key="7">
    <source>
        <dbReference type="Pfam" id="PF25142"/>
    </source>
</evidence>
<dbReference type="InterPro" id="IPR038811">
    <property type="entry name" value="CDCP1"/>
</dbReference>
<gene>
    <name evidence="9" type="primary">CDCP1</name>
</gene>
<dbReference type="InterPro" id="IPR056965">
    <property type="entry name" value="CUB_CDCP1_4th"/>
</dbReference>
<dbReference type="Proteomes" id="UP000515159">
    <property type="component" value="Chromosome 2"/>
</dbReference>
<evidence type="ECO:0000256" key="1">
    <source>
        <dbReference type="SAM" id="MobiDB-lite"/>
    </source>
</evidence>
<evidence type="ECO:0000313" key="9">
    <source>
        <dbReference type="RefSeq" id="XP_033786213.1"/>
    </source>
</evidence>
<name>A0A6P8QFV0_GEOSA</name>
<evidence type="ECO:0000313" key="8">
    <source>
        <dbReference type="Proteomes" id="UP000515159"/>
    </source>
</evidence>
<reference evidence="9" key="1">
    <citation type="submission" date="2025-08" db="UniProtKB">
        <authorList>
            <consortium name="RefSeq"/>
        </authorList>
    </citation>
    <scope>IDENTIFICATION</scope>
</reference>
<keyword evidence="2" id="KW-1133">Transmembrane helix</keyword>
<dbReference type="CTD" id="64866"/>
<dbReference type="Pfam" id="PF25142">
    <property type="entry name" value="CUB_CDCP1_4th"/>
    <property type="match status" value="1"/>
</dbReference>
<keyword evidence="2" id="KW-0812">Transmembrane</keyword>
<evidence type="ECO:0000256" key="2">
    <source>
        <dbReference type="SAM" id="Phobius"/>
    </source>
</evidence>
<feature type="transmembrane region" description="Helical" evidence="2">
    <location>
        <begin position="666"/>
        <end position="690"/>
    </location>
</feature>
<feature type="domain" description="CDCP1 fourth CUB" evidence="7">
    <location>
        <begin position="342"/>
        <end position="426"/>
    </location>
</feature>
<feature type="signal peptide" evidence="3">
    <location>
        <begin position="1"/>
        <end position="27"/>
    </location>
</feature>
<dbReference type="Pfam" id="PF23667">
    <property type="entry name" value="CUB_CDCP1_1"/>
    <property type="match status" value="1"/>
</dbReference>
<feature type="region of interest" description="Disordered" evidence="1">
    <location>
        <begin position="806"/>
        <end position="837"/>
    </location>
</feature>
<evidence type="ECO:0000259" key="5">
    <source>
        <dbReference type="Pfam" id="PF23667"/>
    </source>
</evidence>
<proteinExistence type="predicted"/>
<feature type="compositionally biased region" description="Basic and acidic residues" evidence="1">
    <location>
        <begin position="823"/>
        <end position="837"/>
    </location>
</feature>
<dbReference type="InterPro" id="IPR056269">
    <property type="entry name" value="CUB_CDCP1_2nd_5th"/>
</dbReference>
<evidence type="ECO:0000259" key="4">
    <source>
        <dbReference type="Pfam" id="PF23665"/>
    </source>
</evidence>
<sequence length="837" mass="93771">MCGAGGAGRLLLLLLCGLFQAWQRIECLTMFLPSADNMTITIKRNLESSLQAPCTICTPKEGCKASTLQIQPGQNVSYNFSCPTPEKYFVMEIHKSIDCISGPCPFGAVGLQPLGLPRLNRTFSWHVIAARSVGLELSFNPWLRQIDPNDTCPDSATFNVSTCQGLKPSNIGIFCRNGSVSHVKVQGGVLVSLHLPWNESPLQSGFSIANRSSIKRLCIIKSTFKTESSAVLSSVNYPLGFPEDELMTWQFVIPPNHRASIKFINKTSPNCEKKEERVEYYLPESHNNPEVFKLDDLQPANIAGNFNMSLQSCDLDNQDPGILHLRFKITVQLVPKDESKLYFLDLSKERGLTVTIKRISTTFRNFVPECLVCKEPTECEQEVNLTSGRIYQLSFLCDNLANLMVTAEKVIACWSPACNIKNQDLTMPTTLLQLPVRLHKFVWQLIALDDISAEITSGSLKLQQRSFQGPSCNSSYHYDINSISREHNFALGAFCPGGAIERIQMRDNVSIVLRPTPKANLSATFKKHLKVTFIPVIKEECIFNVTPNTSSTVYLQTPNWDNGLPDYVSFSWNIIVPPKQEAVLAFLKDRMDIVCETGRAYVNIKEQKMQGEEIIRRDDQLMPEPKSFYSSFWVNISNCKTMANQNKLKVQFSVTFSPRQTDPKTILIAAVASGVGLLTVVIIGVTICCVKKKKEENRNAMVGVYNANVNTQMPGQKVVFNKGRHKNESHIYAVIDDNMVYGHLLDESSNGVMTPAVGVYQPFQGHMENPPPVPSPSFLRKRIKEENFEDPLSLLLRDNELYTFAQRKPEEPMSSGDSGIHLMENHNQEDLIDSSKD</sequence>